<dbReference type="InterPro" id="IPR020084">
    <property type="entry name" value="NUDIX_hydrolase_CS"/>
</dbReference>
<evidence type="ECO:0000256" key="20">
    <source>
        <dbReference type="ARBA" id="ARBA00048002"/>
    </source>
</evidence>
<accession>A0AAE0KTJ5</accession>
<comment type="similarity">
    <text evidence="3">Belongs to the Nudix hydrolase family.</text>
</comment>
<evidence type="ECO:0000256" key="10">
    <source>
        <dbReference type="ARBA" id="ARBA00024459"/>
    </source>
</evidence>
<dbReference type="InterPro" id="IPR000086">
    <property type="entry name" value="NUDIX_hydrolase_dom"/>
</dbReference>
<reference evidence="25 26" key="1">
    <citation type="journal article" date="2015" name="Genome Biol. Evol.">
        <title>Comparative Genomics of a Bacterivorous Green Alga Reveals Evolutionary Causalities and Consequences of Phago-Mixotrophic Mode of Nutrition.</title>
        <authorList>
            <person name="Burns J.A."/>
            <person name="Paasch A."/>
            <person name="Narechania A."/>
            <person name="Kim E."/>
        </authorList>
    </citation>
    <scope>NUCLEOTIDE SEQUENCE [LARGE SCALE GENOMIC DNA]</scope>
    <source>
        <strain evidence="25 26">PLY_AMNH</strain>
    </source>
</reference>
<comment type="catalytic activity">
    <reaction evidence="10">
        <text>2-oxo-dATP + H2O = 2-oxo-dAMP + diphosphate + H(+)</text>
        <dbReference type="Rhea" id="RHEA:31583"/>
        <dbReference type="ChEBI" id="CHEBI:15377"/>
        <dbReference type="ChEBI" id="CHEBI:15378"/>
        <dbReference type="ChEBI" id="CHEBI:33019"/>
        <dbReference type="ChEBI" id="CHEBI:63212"/>
        <dbReference type="ChEBI" id="CHEBI:77897"/>
        <dbReference type="EC" id="3.6.1.56"/>
    </reaction>
    <physiologicalReaction direction="left-to-right" evidence="10">
        <dbReference type="Rhea" id="RHEA:31584"/>
    </physiologicalReaction>
</comment>
<organism evidence="25 26">
    <name type="scientific">Cymbomonas tetramitiformis</name>
    <dbReference type="NCBI Taxonomy" id="36881"/>
    <lineage>
        <taxon>Eukaryota</taxon>
        <taxon>Viridiplantae</taxon>
        <taxon>Chlorophyta</taxon>
        <taxon>Pyramimonadophyceae</taxon>
        <taxon>Pyramimonadales</taxon>
        <taxon>Pyramimonadaceae</taxon>
        <taxon>Cymbomonas</taxon>
    </lineage>
</organism>
<dbReference type="GO" id="GO:0005634">
    <property type="term" value="C:nucleus"/>
    <property type="evidence" value="ECO:0007669"/>
    <property type="project" value="UniProtKB-SubCell"/>
</dbReference>
<evidence type="ECO:0000256" key="15">
    <source>
        <dbReference type="ARBA" id="ARBA00029673"/>
    </source>
</evidence>
<evidence type="ECO:0000256" key="2">
    <source>
        <dbReference type="ARBA" id="ARBA00004123"/>
    </source>
</evidence>
<dbReference type="EC" id="3.6.1.56" evidence="13"/>
<comment type="caution">
    <text evidence="25">The sequence shown here is derived from an EMBL/GenBank/DDBJ whole genome shotgun (WGS) entry which is preliminary data.</text>
</comment>
<protein>
    <recommendedName>
        <fullName evidence="14">Oxidized purine nucleoside triphosphate hydrolase</fullName>
        <ecNumber evidence="13">3.6.1.56</ecNumber>
    </recommendedName>
    <alternativeName>
        <fullName evidence="18">2-hydroxy-dATP diphosphatase</fullName>
    </alternativeName>
    <alternativeName>
        <fullName evidence="17">7,8-dihydro-8-oxoguanine triphosphatase</fullName>
    </alternativeName>
    <alternativeName>
        <fullName evidence="16">8-oxo-dGTPase</fullName>
    </alternativeName>
    <alternativeName>
        <fullName evidence="19">Methylated purine nucleoside triphosphate hydrolase</fullName>
    </alternativeName>
    <alternativeName>
        <fullName evidence="15">Nucleoside diphosphate-linked moiety X motif 1</fullName>
    </alternativeName>
</protein>
<dbReference type="EMBL" id="LGRX02017968">
    <property type="protein sequence ID" value="KAK3260236.1"/>
    <property type="molecule type" value="Genomic_DNA"/>
</dbReference>
<comment type="catalytic activity">
    <reaction evidence="11">
        <text>8-oxo-dGTP + H2O = 8-oxo-dGMP + diphosphate + H(+)</text>
        <dbReference type="Rhea" id="RHEA:31575"/>
        <dbReference type="ChEBI" id="CHEBI:15377"/>
        <dbReference type="ChEBI" id="CHEBI:15378"/>
        <dbReference type="ChEBI" id="CHEBI:33019"/>
        <dbReference type="ChEBI" id="CHEBI:63224"/>
        <dbReference type="ChEBI" id="CHEBI:77896"/>
    </reaction>
    <physiologicalReaction direction="left-to-right" evidence="11">
        <dbReference type="Rhea" id="RHEA:31576"/>
    </physiologicalReaction>
</comment>
<evidence type="ECO:0000256" key="13">
    <source>
        <dbReference type="ARBA" id="ARBA00026103"/>
    </source>
</evidence>
<sequence>MDTTAPSSDIPPKVLTLLMIVRGKGDSREILLGMKKKGFGAGYYNGFGGKVETGETIEEGAQRELREEAHVEALDMERRGVLRFIFDDNPQPWEVHVFHATEFSAEPLESEEMAPVWFPTANIPFDKMWADDVYWYPLFLGGKCFRGELFFTKTTTLVKHTVEEVPGPPFTWS</sequence>
<dbReference type="PRINTS" id="PR01403">
    <property type="entry name" value="8OXTPHPHTASE"/>
</dbReference>
<feature type="domain" description="Nudix hydrolase" evidence="24">
    <location>
        <begin position="11"/>
        <end position="141"/>
    </location>
</feature>
<evidence type="ECO:0000256" key="14">
    <source>
        <dbReference type="ARBA" id="ARBA00026218"/>
    </source>
</evidence>
<evidence type="ECO:0000313" key="25">
    <source>
        <dbReference type="EMBL" id="KAK3260236.1"/>
    </source>
</evidence>
<dbReference type="GO" id="GO:0008828">
    <property type="term" value="F:dATP diphosphatase activity"/>
    <property type="evidence" value="ECO:0007669"/>
    <property type="project" value="UniProtKB-EC"/>
</dbReference>
<evidence type="ECO:0000256" key="1">
    <source>
        <dbReference type="ARBA" id="ARBA00001946"/>
    </source>
</evidence>
<evidence type="ECO:0000256" key="5">
    <source>
        <dbReference type="ARBA" id="ARBA00022723"/>
    </source>
</evidence>
<evidence type="ECO:0000256" key="17">
    <source>
        <dbReference type="ARBA" id="ARBA00030682"/>
    </source>
</evidence>
<dbReference type="Gene3D" id="3.90.79.10">
    <property type="entry name" value="Nucleoside Triphosphate Pyrophosphohydrolase"/>
    <property type="match status" value="1"/>
</dbReference>
<dbReference type="PANTHER" id="PTHR43758:SF2">
    <property type="entry name" value="OXIDIZED PURINE NUCLEOSIDE TRIPHOSPHATE HYDROLASE"/>
    <property type="match status" value="1"/>
</dbReference>
<dbReference type="Proteomes" id="UP001190700">
    <property type="component" value="Unassembled WGS sequence"/>
</dbReference>
<dbReference type="GO" id="GO:0005737">
    <property type="term" value="C:cytoplasm"/>
    <property type="evidence" value="ECO:0007669"/>
    <property type="project" value="TreeGrafter"/>
</dbReference>
<comment type="catalytic activity">
    <reaction evidence="9">
        <text>8-oxo-dATP + H2O = 8-oxo-dAMP + diphosphate + H(+)</text>
        <dbReference type="Rhea" id="RHEA:65396"/>
        <dbReference type="ChEBI" id="CHEBI:15377"/>
        <dbReference type="ChEBI" id="CHEBI:15378"/>
        <dbReference type="ChEBI" id="CHEBI:33019"/>
        <dbReference type="ChEBI" id="CHEBI:71361"/>
        <dbReference type="ChEBI" id="CHEBI:172871"/>
    </reaction>
    <physiologicalReaction direction="left-to-right" evidence="9">
        <dbReference type="Rhea" id="RHEA:65397"/>
    </physiologicalReaction>
</comment>
<comment type="function">
    <text evidence="23">Oxidized purine nucleoside triphosphate hydrolase which is a prominent sanitizer of the oxidized nucleotide pool. Catalyzes the hydrolysis of 2-oxo-dATP (2-hydroxy-dATP) into 2-oxo-dAMP. Also has a significant hydrolase activity toward 2-oxo-ATP, 8-oxo-dGTP and 8-oxo-dATP. Through the hydrolysis of oxidized purine nucleoside triphosphates, prevents their incorporation into DNA and the subsequent transversions A:T to C:G and G:C to T:A. Also catalyzes the hydrolysis of methylated purine nucleoside triphosphate preventing their integration into DNA. Through this antimutagenic activity protects cells from oxidative stress.</text>
</comment>
<evidence type="ECO:0000256" key="6">
    <source>
        <dbReference type="ARBA" id="ARBA00022801"/>
    </source>
</evidence>
<keyword evidence="8" id="KW-0539">Nucleus</keyword>
<comment type="cofactor">
    <cofactor evidence="1">
        <name>Mg(2+)</name>
        <dbReference type="ChEBI" id="CHEBI:18420"/>
    </cofactor>
</comment>
<evidence type="ECO:0000256" key="22">
    <source>
        <dbReference type="ARBA" id="ARBA00049032"/>
    </source>
</evidence>
<dbReference type="SUPFAM" id="SSF55811">
    <property type="entry name" value="Nudix"/>
    <property type="match status" value="1"/>
</dbReference>
<dbReference type="GO" id="GO:0042262">
    <property type="term" value="P:DNA protection"/>
    <property type="evidence" value="ECO:0007669"/>
    <property type="project" value="InterPro"/>
</dbReference>
<dbReference type="InterPro" id="IPR003563">
    <property type="entry name" value="8ODP"/>
</dbReference>
<comment type="catalytic activity">
    <reaction evidence="20">
        <text>N(6)-methyl-ATP + H2O = N(6)-methyl-AMP + diphosphate + H(+)</text>
        <dbReference type="Rhea" id="RHEA:67608"/>
        <dbReference type="ChEBI" id="CHEBI:15377"/>
        <dbReference type="ChEBI" id="CHEBI:15378"/>
        <dbReference type="ChEBI" id="CHEBI:33019"/>
        <dbReference type="ChEBI" id="CHEBI:144842"/>
        <dbReference type="ChEBI" id="CHEBI:172873"/>
    </reaction>
    <physiologicalReaction direction="left-to-right" evidence="20">
        <dbReference type="Rhea" id="RHEA:67609"/>
    </physiologicalReaction>
</comment>
<dbReference type="PANTHER" id="PTHR43758">
    <property type="entry name" value="7,8-DIHYDRO-8-OXOGUANINE TRIPHOSPHATASE"/>
    <property type="match status" value="1"/>
</dbReference>
<name>A0AAE0KTJ5_9CHLO</name>
<evidence type="ECO:0000256" key="8">
    <source>
        <dbReference type="ARBA" id="ARBA00023242"/>
    </source>
</evidence>
<evidence type="ECO:0000256" key="12">
    <source>
        <dbReference type="ARBA" id="ARBA00024596"/>
    </source>
</evidence>
<evidence type="ECO:0000256" key="23">
    <source>
        <dbReference type="ARBA" id="ARBA00053094"/>
    </source>
</evidence>
<evidence type="ECO:0000313" key="26">
    <source>
        <dbReference type="Proteomes" id="UP001190700"/>
    </source>
</evidence>
<proteinExistence type="inferred from homology"/>
<evidence type="ECO:0000259" key="24">
    <source>
        <dbReference type="PROSITE" id="PS51462"/>
    </source>
</evidence>
<keyword evidence="7" id="KW-0460">Magnesium</keyword>
<comment type="catalytic activity">
    <reaction evidence="12">
        <text>2-oxo-ATP + H2O = 2-oxo-AMP + diphosphate + H(+)</text>
        <dbReference type="Rhea" id="RHEA:67392"/>
        <dbReference type="ChEBI" id="CHEBI:15377"/>
        <dbReference type="ChEBI" id="CHEBI:15378"/>
        <dbReference type="ChEBI" id="CHEBI:33019"/>
        <dbReference type="ChEBI" id="CHEBI:71395"/>
        <dbReference type="ChEBI" id="CHEBI:172878"/>
    </reaction>
    <physiologicalReaction direction="left-to-right" evidence="12">
        <dbReference type="Rhea" id="RHEA:67393"/>
    </physiologicalReaction>
</comment>
<evidence type="ECO:0000256" key="16">
    <source>
        <dbReference type="ARBA" id="ARBA00030634"/>
    </source>
</evidence>
<evidence type="ECO:0000256" key="4">
    <source>
        <dbReference type="ARBA" id="ARBA00011245"/>
    </source>
</evidence>
<comment type="subunit">
    <text evidence="4">Monomer.</text>
</comment>
<evidence type="ECO:0000256" key="19">
    <source>
        <dbReference type="ARBA" id="ARBA00032071"/>
    </source>
</evidence>
<gene>
    <name evidence="25" type="ORF">CYMTET_30795</name>
</gene>
<dbReference type="CDD" id="cd03427">
    <property type="entry name" value="NUDIX_MTH1_Nudt1"/>
    <property type="match status" value="1"/>
</dbReference>
<dbReference type="PROSITE" id="PS51462">
    <property type="entry name" value="NUDIX"/>
    <property type="match status" value="1"/>
</dbReference>
<evidence type="ECO:0000256" key="11">
    <source>
        <dbReference type="ARBA" id="ARBA00024486"/>
    </source>
</evidence>
<dbReference type="GO" id="GO:0008413">
    <property type="term" value="F:8-oxo-7,8-dihydroguanosine triphosphate pyrophosphatase activity"/>
    <property type="evidence" value="ECO:0007669"/>
    <property type="project" value="InterPro"/>
</dbReference>
<keyword evidence="26" id="KW-1185">Reference proteome</keyword>
<dbReference type="Pfam" id="PF00293">
    <property type="entry name" value="NUDIX"/>
    <property type="match status" value="1"/>
</dbReference>
<dbReference type="AlphaFoldDB" id="A0AAE0KTJ5"/>
<evidence type="ECO:0000256" key="21">
    <source>
        <dbReference type="ARBA" id="ARBA00048894"/>
    </source>
</evidence>
<keyword evidence="5" id="KW-0479">Metal-binding</keyword>
<evidence type="ECO:0000256" key="3">
    <source>
        <dbReference type="ARBA" id="ARBA00005582"/>
    </source>
</evidence>
<comment type="catalytic activity">
    <reaction evidence="22">
        <text>N(6)-methyl-dATP + H2O = N(6)-methyl-dAMP + diphosphate + H(+)</text>
        <dbReference type="Rhea" id="RHEA:67604"/>
        <dbReference type="ChEBI" id="CHEBI:15377"/>
        <dbReference type="ChEBI" id="CHEBI:15378"/>
        <dbReference type="ChEBI" id="CHEBI:33019"/>
        <dbReference type="ChEBI" id="CHEBI:169976"/>
        <dbReference type="ChEBI" id="CHEBI:172872"/>
    </reaction>
    <physiologicalReaction direction="left-to-right" evidence="22">
        <dbReference type="Rhea" id="RHEA:67605"/>
    </physiologicalReaction>
</comment>
<evidence type="ECO:0000256" key="7">
    <source>
        <dbReference type="ARBA" id="ARBA00022842"/>
    </source>
</evidence>
<comment type="subcellular location">
    <subcellularLocation>
        <location evidence="2">Nucleus</location>
    </subcellularLocation>
</comment>
<comment type="catalytic activity">
    <reaction evidence="21">
        <text>O(6)-methyl-dGTP + H2O = O(6)-methyl-dGMP + diphosphate + H(+)</text>
        <dbReference type="Rhea" id="RHEA:67600"/>
        <dbReference type="ChEBI" id="CHEBI:15377"/>
        <dbReference type="ChEBI" id="CHEBI:15378"/>
        <dbReference type="ChEBI" id="CHEBI:33019"/>
        <dbReference type="ChEBI" id="CHEBI:169974"/>
        <dbReference type="ChEBI" id="CHEBI:169975"/>
    </reaction>
    <physiologicalReaction direction="left-to-right" evidence="21">
        <dbReference type="Rhea" id="RHEA:67601"/>
    </physiologicalReaction>
</comment>
<dbReference type="PROSITE" id="PS00893">
    <property type="entry name" value="NUDIX_BOX"/>
    <property type="match status" value="1"/>
</dbReference>
<dbReference type="GO" id="GO:0046872">
    <property type="term" value="F:metal ion binding"/>
    <property type="evidence" value="ECO:0007669"/>
    <property type="project" value="UniProtKB-KW"/>
</dbReference>
<dbReference type="InterPro" id="IPR015797">
    <property type="entry name" value="NUDIX_hydrolase-like_dom_sf"/>
</dbReference>
<evidence type="ECO:0000256" key="18">
    <source>
        <dbReference type="ARBA" id="ARBA00031927"/>
    </source>
</evidence>
<evidence type="ECO:0000256" key="9">
    <source>
        <dbReference type="ARBA" id="ARBA00024448"/>
    </source>
</evidence>
<keyword evidence="6" id="KW-0378">Hydrolase</keyword>